<dbReference type="InterPro" id="IPR020861">
    <property type="entry name" value="Triosephosphate_isomerase_AS"/>
</dbReference>
<dbReference type="EC" id="5.3.1.1" evidence="3 9"/>
<dbReference type="Gene3D" id="3.20.20.70">
    <property type="entry name" value="Aldolase class I"/>
    <property type="match status" value="1"/>
</dbReference>
<keyword evidence="8 9" id="KW-0413">Isomerase</keyword>
<reference evidence="11" key="2">
    <citation type="journal article" date="2021" name="PeerJ">
        <title>Extensive microbial diversity within the chicken gut microbiome revealed by metagenomics and culture.</title>
        <authorList>
            <person name="Gilroy R."/>
            <person name="Ravi A."/>
            <person name="Getino M."/>
            <person name="Pursley I."/>
            <person name="Horton D.L."/>
            <person name="Alikhan N.F."/>
            <person name="Baker D."/>
            <person name="Gharbi K."/>
            <person name="Hall N."/>
            <person name="Watson M."/>
            <person name="Adriaenssens E.M."/>
            <person name="Foster-Nyarko E."/>
            <person name="Jarju S."/>
            <person name="Secka A."/>
            <person name="Antonio M."/>
            <person name="Oren A."/>
            <person name="Chaudhuri R.R."/>
            <person name="La Ragione R."/>
            <person name="Hildebrand F."/>
            <person name="Pallen M.J."/>
        </authorList>
    </citation>
    <scope>NUCLEOTIDE SEQUENCE</scope>
    <source>
        <strain evidence="11">2830</strain>
    </source>
</reference>
<dbReference type="Pfam" id="PF00121">
    <property type="entry name" value="TIM"/>
    <property type="match status" value="1"/>
</dbReference>
<evidence type="ECO:0000256" key="3">
    <source>
        <dbReference type="ARBA" id="ARBA00011940"/>
    </source>
</evidence>
<comment type="subcellular location">
    <subcellularLocation>
        <location evidence="9 10">Cytoplasm</location>
    </subcellularLocation>
</comment>
<keyword evidence="6 9" id="KW-0963">Cytoplasm</keyword>
<comment type="catalytic activity">
    <reaction evidence="9 10">
        <text>D-glyceraldehyde 3-phosphate = dihydroxyacetone phosphate</text>
        <dbReference type="Rhea" id="RHEA:18585"/>
        <dbReference type="ChEBI" id="CHEBI:57642"/>
        <dbReference type="ChEBI" id="CHEBI:59776"/>
        <dbReference type="EC" id="5.3.1.1"/>
    </reaction>
</comment>
<dbReference type="NCBIfam" id="TIGR00419">
    <property type="entry name" value="tim"/>
    <property type="match status" value="1"/>
</dbReference>
<dbReference type="HAMAP" id="MF_00147_B">
    <property type="entry name" value="TIM_B"/>
    <property type="match status" value="1"/>
</dbReference>
<evidence type="ECO:0000256" key="5">
    <source>
        <dbReference type="ARBA" id="ARBA00022432"/>
    </source>
</evidence>
<dbReference type="GO" id="GO:0019563">
    <property type="term" value="P:glycerol catabolic process"/>
    <property type="evidence" value="ECO:0007669"/>
    <property type="project" value="TreeGrafter"/>
</dbReference>
<dbReference type="GO" id="GO:0005829">
    <property type="term" value="C:cytosol"/>
    <property type="evidence" value="ECO:0007669"/>
    <property type="project" value="TreeGrafter"/>
</dbReference>
<keyword evidence="5 9" id="KW-0312">Gluconeogenesis</keyword>
<evidence type="ECO:0000256" key="7">
    <source>
        <dbReference type="ARBA" id="ARBA00023152"/>
    </source>
</evidence>
<dbReference type="FunFam" id="3.20.20.70:FF:000016">
    <property type="entry name" value="Triosephosphate isomerase"/>
    <property type="match status" value="1"/>
</dbReference>
<gene>
    <name evidence="9" type="primary">tpiA</name>
    <name evidence="11" type="ORF">IAB00_00280</name>
</gene>
<feature type="binding site" evidence="9">
    <location>
        <begin position="9"/>
        <end position="11"/>
    </location>
    <ligand>
        <name>substrate</name>
    </ligand>
</feature>
<evidence type="ECO:0000256" key="2">
    <source>
        <dbReference type="ARBA" id="ARBA00007422"/>
    </source>
</evidence>
<evidence type="ECO:0000256" key="10">
    <source>
        <dbReference type="RuleBase" id="RU363013"/>
    </source>
</evidence>
<feature type="active site" description="Electrophile" evidence="9">
    <location>
        <position position="100"/>
    </location>
</feature>
<comment type="caution">
    <text evidence="11">The sequence shown here is derived from an EMBL/GenBank/DDBJ whole genome shotgun (WGS) entry which is preliminary data.</text>
</comment>
<feature type="binding site" evidence="9">
    <location>
        <begin position="236"/>
        <end position="237"/>
    </location>
    <ligand>
        <name>substrate</name>
    </ligand>
</feature>
<evidence type="ECO:0000256" key="1">
    <source>
        <dbReference type="ARBA" id="ARBA00004680"/>
    </source>
</evidence>
<dbReference type="GO" id="GO:0046166">
    <property type="term" value="P:glyceraldehyde-3-phosphate biosynthetic process"/>
    <property type="evidence" value="ECO:0007669"/>
    <property type="project" value="TreeGrafter"/>
</dbReference>
<dbReference type="PANTHER" id="PTHR21139:SF42">
    <property type="entry name" value="TRIOSEPHOSPHATE ISOMERASE"/>
    <property type="match status" value="1"/>
</dbReference>
<feature type="binding site" evidence="9">
    <location>
        <position position="176"/>
    </location>
    <ligand>
        <name>substrate</name>
    </ligand>
</feature>
<evidence type="ECO:0000313" key="12">
    <source>
        <dbReference type="Proteomes" id="UP000824124"/>
    </source>
</evidence>
<dbReference type="InterPro" id="IPR013785">
    <property type="entry name" value="Aldolase_TIM"/>
</dbReference>
<evidence type="ECO:0000256" key="8">
    <source>
        <dbReference type="ARBA" id="ARBA00023235"/>
    </source>
</evidence>
<dbReference type="InterPro" id="IPR000652">
    <property type="entry name" value="Triosephosphate_isomerase"/>
</dbReference>
<dbReference type="GO" id="GO:0004807">
    <property type="term" value="F:triose-phosphate isomerase activity"/>
    <property type="evidence" value="ECO:0007669"/>
    <property type="project" value="UniProtKB-UniRule"/>
</dbReference>
<evidence type="ECO:0000256" key="6">
    <source>
        <dbReference type="ARBA" id="ARBA00022490"/>
    </source>
</evidence>
<dbReference type="GO" id="GO:0006094">
    <property type="term" value="P:gluconeogenesis"/>
    <property type="evidence" value="ECO:0007669"/>
    <property type="project" value="UniProtKB-UniRule"/>
</dbReference>
<dbReference type="InterPro" id="IPR022896">
    <property type="entry name" value="TrioseP_Isoase_bac/euk"/>
</dbReference>
<dbReference type="EMBL" id="DVMH01000003">
    <property type="protein sequence ID" value="HIU09682.1"/>
    <property type="molecule type" value="Genomic_DNA"/>
</dbReference>
<feature type="active site" description="Proton acceptor" evidence="9">
    <location>
        <position position="170"/>
    </location>
</feature>
<reference evidence="11" key="1">
    <citation type="submission" date="2020-10" db="EMBL/GenBank/DDBJ databases">
        <authorList>
            <person name="Gilroy R."/>
        </authorList>
    </citation>
    <scope>NUCLEOTIDE SEQUENCE</scope>
    <source>
        <strain evidence="11">2830</strain>
    </source>
</reference>
<dbReference type="SUPFAM" id="SSF51351">
    <property type="entry name" value="Triosephosphate isomerase (TIM)"/>
    <property type="match status" value="1"/>
</dbReference>
<dbReference type="GO" id="GO:0006096">
    <property type="term" value="P:glycolytic process"/>
    <property type="evidence" value="ECO:0007669"/>
    <property type="project" value="UniProtKB-UniRule"/>
</dbReference>
<dbReference type="PANTHER" id="PTHR21139">
    <property type="entry name" value="TRIOSEPHOSPHATE ISOMERASE"/>
    <property type="match status" value="1"/>
</dbReference>
<name>A0A9D1HIN1_9FIRM</name>
<proteinExistence type="inferred from homology"/>
<evidence type="ECO:0000256" key="9">
    <source>
        <dbReference type="HAMAP-Rule" id="MF_00147"/>
    </source>
</evidence>
<dbReference type="AlphaFoldDB" id="A0A9D1HIN1"/>
<evidence type="ECO:0000256" key="4">
    <source>
        <dbReference type="ARBA" id="ARBA00019397"/>
    </source>
</evidence>
<comment type="function">
    <text evidence="9">Involved in the gluconeogenesis. Catalyzes stereospecifically the conversion of dihydroxyacetone phosphate (DHAP) to D-glyceraldehyde-3-phosphate (G3P).</text>
</comment>
<comment type="pathway">
    <text evidence="1 9 10">Carbohydrate degradation; glycolysis; D-glyceraldehyde 3-phosphate from glycerone phosphate: step 1/1.</text>
</comment>
<dbReference type="Proteomes" id="UP000824124">
    <property type="component" value="Unassembled WGS sequence"/>
</dbReference>
<organism evidence="11 12">
    <name type="scientific">Candidatus Avidehalobacter gallistercoris</name>
    <dbReference type="NCBI Taxonomy" id="2840694"/>
    <lineage>
        <taxon>Bacteria</taxon>
        <taxon>Bacillati</taxon>
        <taxon>Bacillota</taxon>
        <taxon>Clostridia</taxon>
        <taxon>Eubacteriales</taxon>
        <taxon>Peptococcaceae</taxon>
        <taxon>Peptococcaceae incertae sedis</taxon>
        <taxon>Candidatus Avidehalobacter</taxon>
    </lineage>
</organism>
<dbReference type="CDD" id="cd00311">
    <property type="entry name" value="TIM"/>
    <property type="match status" value="1"/>
</dbReference>
<keyword evidence="7 9" id="KW-0324">Glycolysis</keyword>
<feature type="binding site" evidence="9">
    <location>
        <position position="215"/>
    </location>
    <ligand>
        <name>substrate</name>
    </ligand>
</feature>
<comment type="subunit">
    <text evidence="9 10">Homodimer.</text>
</comment>
<accession>A0A9D1HIN1</accession>
<dbReference type="InterPro" id="IPR035990">
    <property type="entry name" value="TIM_sf"/>
</dbReference>
<comment type="pathway">
    <text evidence="9 10">Carbohydrate biosynthesis; gluconeogenesis.</text>
</comment>
<dbReference type="PROSITE" id="PS00171">
    <property type="entry name" value="TIM_1"/>
    <property type="match status" value="1"/>
</dbReference>
<protein>
    <recommendedName>
        <fullName evidence="4 9">Triosephosphate isomerase</fullName>
        <shortName evidence="9">TIM</shortName>
        <shortName evidence="9">TPI</shortName>
        <ecNumber evidence="3 9">5.3.1.1</ecNumber>
    </recommendedName>
    <alternativeName>
        <fullName evidence="9">Triose-phosphate isomerase</fullName>
    </alternativeName>
</protein>
<evidence type="ECO:0000313" key="11">
    <source>
        <dbReference type="EMBL" id="HIU09682.1"/>
    </source>
</evidence>
<sequence length="259" mass="27498">MRKPLLAANWKMNQTVSESLDWLADFNREIAGVLNNKDVDAVFCPPFTALYPLHQVIASQKMDICLGAQDLFWQEAGAFTGEISPGMLAECGVSYVICGHSERRTLLQESSEMISKKCGAAVAAGLVPILCVGETLSIREGGLTQEWLEAQLYESLDFWDGKSEIVVAYEPIWAIGTGQAATAADAEAACAIIRDNLREKGAGFADQVRILYGGSVTPENAAELMSGANVDGALVGGASLKAAAFAGICRAVFAENSQG</sequence>
<dbReference type="PROSITE" id="PS51440">
    <property type="entry name" value="TIM_2"/>
    <property type="match status" value="1"/>
</dbReference>
<comment type="similarity">
    <text evidence="2 9 10">Belongs to the triosephosphate isomerase family.</text>
</comment>